<name>A0A2P2PDQ5_RHIMU</name>
<organism evidence="1">
    <name type="scientific">Rhizophora mucronata</name>
    <name type="common">Asiatic mangrove</name>
    <dbReference type="NCBI Taxonomy" id="61149"/>
    <lineage>
        <taxon>Eukaryota</taxon>
        <taxon>Viridiplantae</taxon>
        <taxon>Streptophyta</taxon>
        <taxon>Embryophyta</taxon>
        <taxon>Tracheophyta</taxon>
        <taxon>Spermatophyta</taxon>
        <taxon>Magnoliopsida</taxon>
        <taxon>eudicotyledons</taxon>
        <taxon>Gunneridae</taxon>
        <taxon>Pentapetalae</taxon>
        <taxon>rosids</taxon>
        <taxon>fabids</taxon>
        <taxon>Malpighiales</taxon>
        <taxon>Rhizophoraceae</taxon>
        <taxon>Rhizophora</taxon>
    </lineage>
</organism>
<dbReference type="AlphaFoldDB" id="A0A2P2PDQ5"/>
<evidence type="ECO:0000313" key="1">
    <source>
        <dbReference type="EMBL" id="MBX52860.1"/>
    </source>
</evidence>
<reference evidence="1" key="1">
    <citation type="submission" date="2018-02" db="EMBL/GenBank/DDBJ databases">
        <title>Rhizophora mucronata_Transcriptome.</title>
        <authorList>
            <person name="Meera S.P."/>
            <person name="Sreeshan A."/>
            <person name="Augustine A."/>
        </authorList>
    </citation>
    <scope>NUCLEOTIDE SEQUENCE</scope>
    <source>
        <tissue evidence="1">Leaf</tissue>
    </source>
</reference>
<accession>A0A2P2PDQ5</accession>
<sequence>MCLLLPNIPKRKVNWIVRTSAYKLCSVNKLKQTQYEL</sequence>
<protein>
    <submittedName>
        <fullName evidence="1">Uncharacterized protein</fullName>
    </submittedName>
</protein>
<proteinExistence type="predicted"/>
<dbReference type="EMBL" id="GGEC01072376">
    <property type="protein sequence ID" value="MBX52860.1"/>
    <property type="molecule type" value="Transcribed_RNA"/>
</dbReference>